<proteinExistence type="predicted"/>
<dbReference type="EMBL" id="RCMK01000424">
    <property type="protein sequence ID" value="KAG2929497.1"/>
    <property type="molecule type" value="Genomic_DNA"/>
</dbReference>
<comment type="caution">
    <text evidence="3">The sequence shown here is derived from an EMBL/GenBank/DDBJ whole genome shotgun (WGS) entry which is preliminary data.</text>
</comment>
<feature type="compositionally biased region" description="Basic residues" evidence="1">
    <location>
        <begin position="25"/>
        <end position="48"/>
    </location>
</feature>
<reference evidence="3" key="1">
    <citation type="submission" date="2018-10" db="EMBL/GenBank/DDBJ databases">
        <title>Effector identification in a new, highly contiguous assembly of the strawberry crown rot pathogen Phytophthora cactorum.</title>
        <authorList>
            <person name="Armitage A.D."/>
            <person name="Nellist C.F."/>
            <person name="Bates H."/>
            <person name="Vickerstaff R.J."/>
            <person name="Harrison R.J."/>
        </authorList>
    </citation>
    <scope>NUCLEOTIDE SEQUENCE</scope>
    <source>
        <strain evidence="2">4040</strain>
        <strain evidence="3">P415</strain>
        <strain evidence="4">P421</strain>
    </source>
</reference>
<evidence type="ECO:0000313" key="5">
    <source>
        <dbReference type="Proteomes" id="UP000697107"/>
    </source>
</evidence>
<accession>A0A8T1FN21</accession>
<dbReference type="Proteomes" id="UP000736787">
    <property type="component" value="Unassembled WGS sequence"/>
</dbReference>
<dbReference type="Proteomes" id="UP000760860">
    <property type="component" value="Unassembled WGS sequence"/>
</dbReference>
<feature type="compositionally biased region" description="Basic and acidic residues" evidence="1">
    <location>
        <begin position="11"/>
        <end position="24"/>
    </location>
</feature>
<evidence type="ECO:0000313" key="2">
    <source>
        <dbReference type="EMBL" id="KAG2929497.1"/>
    </source>
</evidence>
<organism evidence="3 5">
    <name type="scientific">Phytophthora cactorum</name>
    <dbReference type="NCBI Taxonomy" id="29920"/>
    <lineage>
        <taxon>Eukaryota</taxon>
        <taxon>Sar</taxon>
        <taxon>Stramenopiles</taxon>
        <taxon>Oomycota</taxon>
        <taxon>Peronosporomycetes</taxon>
        <taxon>Peronosporales</taxon>
        <taxon>Peronosporaceae</taxon>
        <taxon>Phytophthora</taxon>
    </lineage>
</organism>
<sequence>MKQNEQVQHLYLREDSAEPEEKDRARTHRPSRRATLGMKRRRLVTQKP</sequence>
<dbReference type="EMBL" id="RCMV01000298">
    <property type="protein sequence ID" value="KAG3219733.1"/>
    <property type="molecule type" value="Genomic_DNA"/>
</dbReference>
<feature type="region of interest" description="Disordered" evidence="1">
    <location>
        <begin position="1"/>
        <end position="48"/>
    </location>
</feature>
<dbReference type="AlphaFoldDB" id="A0A8T1FN21"/>
<gene>
    <name evidence="2" type="ORF">PC117_g13982</name>
    <name evidence="3" type="ORF">PC118_g14874</name>
    <name evidence="4" type="ORF">PC129_g9496</name>
</gene>
<evidence type="ECO:0000313" key="4">
    <source>
        <dbReference type="EMBL" id="KAG3219733.1"/>
    </source>
</evidence>
<name>A0A8T1FN21_9STRA</name>
<protein>
    <submittedName>
        <fullName evidence="3">Uncharacterized protein</fullName>
    </submittedName>
</protein>
<evidence type="ECO:0000313" key="3">
    <source>
        <dbReference type="EMBL" id="KAG2973873.1"/>
    </source>
</evidence>
<evidence type="ECO:0000256" key="1">
    <source>
        <dbReference type="SAM" id="MobiDB-lite"/>
    </source>
</evidence>
<dbReference type="Proteomes" id="UP000697107">
    <property type="component" value="Unassembled WGS sequence"/>
</dbReference>
<dbReference type="EMBL" id="RCML01000557">
    <property type="protein sequence ID" value="KAG2973873.1"/>
    <property type="molecule type" value="Genomic_DNA"/>
</dbReference>